<evidence type="ECO:0000256" key="2">
    <source>
        <dbReference type="ARBA" id="ARBA00022670"/>
    </source>
</evidence>
<keyword evidence="3" id="KW-0227">DNA damage</keyword>
<dbReference type="GO" id="GO:0106300">
    <property type="term" value="P:protein-DNA covalent cross-linking repair"/>
    <property type="evidence" value="ECO:0007669"/>
    <property type="project" value="InterPro"/>
</dbReference>
<dbReference type="AlphaFoldDB" id="A0A6L5YWF7"/>
<dbReference type="Gene3D" id="3.90.1680.10">
    <property type="entry name" value="SOS response associated peptidase-like"/>
    <property type="match status" value="1"/>
</dbReference>
<evidence type="ECO:0000313" key="10">
    <source>
        <dbReference type="Proteomes" id="UP000474957"/>
    </source>
</evidence>
<sequence length="229" mass="24998">MCGRFTLTLTDEDLERLFDAEAPAPLPPVPRLNICPTQDIAVVAARGEEGRKRSRLLQPMRWGFLPHWYKAPNDGPLLINARAEGVAEKPAFRAACRGRRCLVPASGFYEWTRAADGGKDPWYIYPAEQGAVLALAAIWQEWTAPEGGETLSTVAIVTTAANDALKPVHHRMPVIISPPDWPLWLGEAGKGAAPLMRPAADDALAMHRVSRRVNVMKADGPDLTAPINP</sequence>
<keyword evidence="2 8" id="KW-0645">Protease</keyword>
<reference evidence="9 10" key="1">
    <citation type="submission" date="2019-10" db="EMBL/GenBank/DDBJ databases">
        <title>Cognatihalovulum marinum gen. nov. sp. nov., a new member of the family Rhodobacteraceae isolated from deep seawater of the Northwest Indian Ocean.</title>
        <authorList>
            <person name="Ruan C."/>
            <person name="Wang J."/>
            <person name="Zheng X."/>
            <person name="Song L."/>
            <person name="Zhu Y."/>
            <person name="Huang Y."/>
            <person name="Lu Z."/>
            <person name="Du W."/>
            <person name="Huang L."/>
            <person name="Dai X."/>
        </authorList>
    </citation>
    <scope>NUCLEOTIDE SEQUENCE [LARGE SCALE GENOMIC DNA]</scope>
    <source>
        <strain evidence="9 10">2CG4</strain>
    </source>
</reference>
<proteinExistence type="inferred from homology"/>
<keyword evidence="7" id="KW-0456">Lyase</keyword>
<keyword evidence="5" id="KW-0190">Covalent protein-DNA linkage</keyword>
<organism evidence="9 10">
    <name type="scientific">Halovulum marinum</name>
    <dbReference type="NCBI Taxonomy" id="2662447"/>
    <lineage>
        <taxon>Bacteria</taxon>
        <taxon>Pseudomonadati</taxon>
        <taxon>Pseudomonadota</taxon>
        <taxon>Alphaproteobacteria</taxon>
        <taxon>Rhodobacterales</taxon>
        <taxon>Paracoccaceae</taxon>
        <taxon>Halovulum</taxon>
    </lineage>
</organism>
<evidence type="ECO:0000256" key="3">
    <source>
        <dbReference type="ARBA" id="ARBA00022763"/>
    </source>
</evidence>
<gene>
    <name evidence="9" type="ORF">GE300_03355</name>
</gene>
<dbReference type="EC" id="3.4.-.-" evidence="8"/>
<dbReference type="GO" id="GO:0008233">
    <property type="term" value="F:peptidase activity"/>
    <property type="evidence" value="ECO:0007669"/>
    <property type="project" value="UniProtKB-KW"/>
</dbReference>
<dbReference type="RefSeq" id="WP_154444922.1">
    <property type="nucleotide sequence ID" value="NZ_WIND01000002.1"/>
</dbReference>
<evidence type="ECO:0000256" key="7">
    <source>
        <dbReference type="ARBA" id="ARBA00023239"/>
    </source>
</evidence>
<keyword evidence="4 8" id="KW-0378">Hydrolase</keyword>
<protein>
    <recommendedName>
        <fullName evidence="8">Abasic site processing protein</fullName>
        <ecNumber evidence="8">3.4.-.-</ecNumber>
    </recommendedName>
</protein>
<dbReference type="PANTHER" id="PTHR13604">
    <property type="entry name" value="DC12-RELATED"/>
    <property type="match status" value="1"/>
</dbReference>
<dbReference type="Proteomes" id="UP000474957">
    <property type="component" value="Unassembled WGS sequence"/>
</dbReference>
<accession>A0A6L5YWF7</accession>
<evidence type="ECO:0000313" key="9">
    <source>
        <dbReference type="EMBL" id="MSU88656.1"/>
    </source>
</evidence>
<evidence type="ECO:0000256" key="6">
    <source>
        <dbReference type="ARBA" id="ARBA00023125"/>
    </source>
</evidence>
<evidence type="ECO:0000256" key="4">
    <source>
        <dbReference type="ARBA" id="ARBA00022801"/>
    </source>
</evidence>
<dbReference type="GO" id="GO:0016829">
    <property type="term" value="F:lyase activity"/>
    <property type="evidence" value="ECO:0007669"/>
    <property type="project" value="UniProtKB-KW"/>
</dbReference>
<dbReference type="EMBL" id="WIND01000002">
    <property type="protein sequence ID" value="MSU88656.1"/>
    <property type="molecule type" value="Genomic_DNA"/>
</dbReference>
<evidence type="ECO:0000256" key="1">
    <source>
        <dbReference type="ARBA" id="ARBA00008136"/>
    </source>
</evidence>
<dbReference type="Pfam" id="PF02586">
    <property type="entry name" value="SRAP"/>
    <property type="match status" value="1"/>
</dbReference>
<dbReference type="GO" id="GO:0006508">
    <property type="term" value="P:proteolysis"/>
    <property type="evidence" value="ECO:0007669"/>
    <property type="project" value="UniProtKB-KW"/>
</dbReference>
<dbReference type="InterPro" id="IPR036590">
    <property type="entry name" value="SRAP-like"/>
</dbReference>
<name>A0A6L5YWF7_9RHOB</name>
<comment type="caution">
    <text evidence="9">The sequence shown here is derived from an EMBL/GenBank/DDBJ whole genome shotgun (WGS) entry which is preliminary data.</text>
</comment>
<keyword evidence="10" id="KW-1185">Reference proteome</keyword>
<comment type="similarity">
    <text evidence="1 8">Belongs to the SOS response-associated peptidase family.</text>
</comment>
<evidence type="ECO:0000256" key="8">
    <source>
        <dbReference type="RuleBase" id="RU364100"/>
    </source>
</evidence>
<evidence type="ECO:0000256" key="5">
    <source>
        <dbReference type="ARBA" id="ARBA00023124"/>
    </source>
</evidence>
<dbReference type="SUPFAM" id="SSF143081">
    <property type="entry name" value="BB1717-like"/>
    <property type="match status" value="1"/>
</dbReference>
<keyword evidence="6" id="KW-0238">DNA-binding</keyword>
<dbReference type="GO" id="GO:0003697">
    <property type="term" value="F:single-stranded DNA binding"/>
    <property type="evidence" value="ECO:0007669"/>
    <property type="project" value="InterPro"/>
</dbReference>
<dbReference type="InterPro" id="IPR003738">
    <property type="entry name" value="SRAP"/>
</dbReference>
<dbReference type="PANTHER" id="PTHR13604:SF0">
    <property type="entry name" value="ABASIC SITE PROCESSING PROTEIN HMCES"/>
    <property type="match status" value="1"/>
</dbReference>